<dbReference type="SUPFAM" id="SSF52540">
    <property type="entry name" value="P-loop containing nucleoside triphosphate hydrolases"/>
    <property type="match status" value="1"/>
</dbReference>
<dbReference type="InterPro" id="IPR017871">
    <property type="entry name" value="ABC_transporter-like_CS"/>
</dbReference>
<evidence type="ECO:0000256" key="5">
    <source>
        <dbReference type="SAM" id="MobiDB-lite"/>
    </source>
</evidence>
<protein>
    <submittedName>
        <fullName evidence="7">ABC transporter ATP-binding protein</fullName>
    </submittedName>
</protein>
<evidence type="ECO:0000259" key="6">
    <source>
        <dbReference type="PROSITE" id="PS50893"/>
    </source>
</evidence>
<comment type="caution">
    <text evidence="7">The sequence shown here is derived from an EMBL/GenBank/DDBJ whole genome shotgun (WGS) entry which is preliminary data.</text>
</comment>
<evidence type="ECO:0000313" key="7">
    <source>
        <dbReference type="EMBL" id="MFB9750712.1"/>
    </source>
</evidence>
<dbReference type="InterPro" id="IPR027417">
    <property type="entry name" value="P-loop_NTPase"/>
</dbReference>
<accession>A0ABV5VR45</accession>
<dbReference type="PROSITE" id="PS50893">
    <property type="entry name" value="ABC_TRANSPORTER_2"/>
    <property type="match status" value="1"/>
</dbReference>
<keyword evidence="4" id="KW-1278">Translocase</keyword>
<reference evidence="7 8" key="1">
    <citation type="submission" date="2024-09" db="EMBL/GenBank/DDBJ databases">
        <authorList>
            <person name="Sun Q."/>
            <person name="Mori K."/>
        </authorList>
    </citation>
    <scope>NUCLEOTIDE SEQUENCE [LARGE SCALE GENOMIC DNA]</scope>
    <source>
        <strain evidence="7 8">JCM 12520</strain>
    </source>
</reference>
<dbReference type="CDD" id="cd03214">
    <property type="entry name" value="ABC_Iron-Siderophores_B12_Hemin"/>
    <property type="match status" value="1"/>
</dbReference>
<feature type="compositionally biased region" description="Acidic residues" evidence="5">
    <location>
        <begin position="259"/>
        <end position="274"/>
    </location>
</feature>
<dbReference type="PANTHER" id="PTHR42794:SF1">
    <property type="entry name" value="HEMIN IMPORT ATP-BINDING PROTEIN HMUV"/>
    <property type="match status" value="1"/>
</dbReference>
<dbReference type="RefSeq" id="WP_344904811.1">
    <property type="nucleotide sequence ID" value="NZ_BAAAYO010000002.1"/>
</dbReference>
<keyword evidence="2" id="KW-0547">Nucleotide-binding</keyword>
<keyword evidence="8" id="KW-1185">Reference proteome</keyword>
<organism evidence="7 8">
    <name type="scientific">Paenibacillus hodogayensis</name>
    <dbReference type="NCBI Taxonomy" id="279208"/>
    <lineage>
        <taxon>Bacteria</taxon>
        <taxon>Bacillati</taxon>
        <taxon>Bacillota</taxon>
        <taxon>Bacilli</taxon>
        <taxon>Bacillales</taxon>
        <taxon>Paenibacillaceae</taxon>
        <taxon>Paenibacillus</taxon>
    </lineage>
</organism>
<keyword evidence="1" id="KW-0813">Transport</keyword>
<evidence type="ECO:0000313" key="8">
    <source>
        <dbReference type="Proteomes" id="UP001589619"/>
    </source>
</evidence>
<dbReference type="SMART" id="SM00382">
    <property type="entry name" value="AAA"/>
    <property type="match status" value="1"/>
</dbReference>
<dbReference type="InterPro" id="IPR003439">
    <property type="entry name" value="ABC_transporter-like_ATP-bd"/>
</dbReference>
<evidence type="ECO:0000256" key="4">
    <source>
        <dbReference type="ARBA" id="ARBA00022967"/>
    </source>
</evidence>
<dbReference type="Pfam" id="PF00005">
    <property type="entry name" value="ABC_tran"/>
    <property type="match status" value="1"/>
</dbReference>
<keyword evidence="3 7" id="KW-0067">ATP-binding</keyword>
<dbReference type="EMBL" id="JBHMAG010000004">
    <property type="protein sequence ID" value="MFB9750712.1"/>
    <property type="molecule type" value="Genomic_DNA"/>
</dbReference>
<dbReference type="PROSITE" id="PS00211">
    <property type="entry name" value="ABC_TRANSPORTER_1"/>
    <property type="match status" value="1"/>
</dbReference>
<dbReference type="Proteomes" id="UP001589619">
    <property type="component" value="Unassembled WGS sequence"/>
</dbReference>
<feature type="domain" description="ABC transporter" evidence="6">
    <location>
        <begin position="4"/>
        <end position="239"/>
    </location>
</feature>
<evidence type="ECO:0000256" key="1">
    <source>
        <dbReference type="ARBA" id="ARBA00022448"/>
    </source>
</evidence>
<dbReference type="PANTHER" id="PTHR42794">
    <property type="entry name" value="HEMIN IMPORT ATP-BINDING PROTEIN HMUV"/>
    <property type="match status" value="1"/>
</dbReference>
<evidence type="ECO:0000256" key="2">
    <source>
        <dbReference type="ARBA" id="ARBA00022741"/>
    </source>
</evidence>
<evidence type="ECO:0000256" key="3">
    <source>
        <dbReference type="ARBA" id="ARBA00022840"/>
    </source>
</evidence>
<proteinExistence type="predicted"/>
<dbReference type="GO" id="GO:0005524">
    <property type="term" value="F:ATP binding"/>
    <property type="evidence" value="ECO:0007669"/>
    <property type="project" value="UniProtKB-KW"/>
</dbReference>
<sequence>MNGIQTEGVTVTIERRTVLRDITMGFGAGRFIGLIGPNGSGKSTLLRTMAGFVRPSAGRVLVAGKPVAEYGRKELARMVGYVPQDTAADFHFPAKEIVLMGRYAHMSRFREASRADMEAAARAMQLTATLHLADRPVTGLSGGQRQMVFIAKALAQSPRLLLLDEPISALDIRYQLHVLRLVRSLTQQGLTAVAALHDLNLAARYCDQLVLLADGQTLEIDTPWNVLTPELIRRAYGVHAEVRADPVLGFPVVTAVDSVEPEDPEDPEDPDKDYDDPHNETIGGFSHVKKPQVALHIPRDRPL</sequence>
<dbReference type="InterPro" id="IPR003593">
    <property type="entry name" value="AAA+_ATPase"/>
</dbReference>
<dbReference type="Gene3D" id="3.40.50.300">
    <property type="entry name" value="P-loop containing nucleotide triphosphate hydrolases"/>
    <property type="match status" value="1"/>
</dbReference>
<name>A0ABV5VR45_9BACL</name>
<feature type="region of interest" description="Disordered" evidence="5">
    <location>
        <begin position="258"/>
        <end position="303"/>
    </location>
</feature>
<gene>
    <name evidence="7" type="ORF">ACFFNY_03920</name>
</gene>